<feature type="compositionally biased region" description="Basic residues" evidence="1">
    <location>
        <begin position="172"/>
        <end position="212"/>
    </location>
</feature>
<keyword evidence="3" id="KW-1185">Reference proteome</keyword>
<dbReference type="Proteomes" id="UP000236333">
    <property type="component" value="Unassembled WGS sequence"/>
</dbReference>
<name>A0A2J8AFL2_9CHLO</name>
<feature type="region of interest" description="Disordered" evidence="1">
    <location>
        <begin position="10"/>
        <end position="66"/>
    </location>
</feature>
<gene>
    <name evidence="2" type="ORF">TSOC_001840</name>
</gene>
<feature type="compositionally biased region" description="Basic residues" evidence="1">
    <location>
        <begin position="45"/>
        <end position="62"/>
    </location>
</feature>
<proteinExistence type="predicted"/>
<feature type="region of interest" description="Disordered" evidence="1">
    <location>
        <begin position="255"/>
        <end position="279"/>
    </location>
</feature>
<feature type="compositionally biased region" description="Low complexity" evidence="1">
    <location>
        <begin position="16"/>
        <end position="39"/>
    </location>
</feature>
<comment type="caution">
    <text evidence="2">The sequence shown here is derived from an EMBL/GenBank/DDBJ whole genome shotgun (WGS) entry which is preliminary data.</text>
</comment>
<feature type="region of interest" description="Disordered" evidence="1">
    <location>
        <begin position="139"/>
        <end position="217"/>
    </location>
</feature>
<reference evidence="2 3" key="1">
    <citation type="journal article" date="2017" name="Mol. Biol. Evol.">
        <title>The 4-celled Tetrabaena socialis nuclear genome reveals the essential components for genetic control of cell number at the origin of multicellularity in the volvocine lineage.</title>
        <authorList>
            <person name="Featherston J."/>
            <person name="Arakaki Y."/>
            <person name="Hanschen E.R."/>
            <person name="Ferris P.J."/>
            <person name="Michod R.E."/>
            <person name="Olson B.J.S.C."/>
            <person name="Nozaki H."/>
            <person name="Durand P.M."/>
        </authorList>
    </citation>
    <scope>NUCLEOTIDE SEQUENCE [LARGE SCALE GENOMIC DNA]</scope>
    <source>
        <strain evidence="2 3">NIES-571</strain>
    </source>
</reference>
<evidence type="ECO:0000313" key="2">
    <source>
        <dbReference type="EMBL" id="PNH11310.1"/>
    </source>
</evidence>
<feature type="compositionally biased region" description="Basic residues" evidence="1">
    <location>
        <begin position="265"/>
        <end position="275"/>
    </location>
</feature>
<dbReference type="AlphaFoldDB" id="A0A2J8AFL2"/>
<protein>
    <submittedName>
        <fullName evidence="2">Uncharacterized protein</fullName>
    </submittedName>
</protein>
<organism evidence="2 3">
    <name type="scientific">Tetrabaena socialis</name>
    <dbReference type="NCBI Taxonomy" id="47790"/>
    <lineage>
        <taxon>Eukaryota</taxon>
        <taxon>Viridiplantae</taxon>
        <taxon>Chlorophyta</taxon>
        <taxon>core chlorophytes</taxon>
        <taxon>Chlorophyceae</taxon>
        <taxon>CS clade</taxon>
        <taxon>Chlamydomonadales</taxon>
        <taxon>Tetrabaenaceae</taxon>
        <taxon>Tetrabaena</taxon>
    </lineage>
</organism>
<evidence type="ECO:0000256" key="1">
    <source>
        <dbReference type="SAM" id="MobiDB-lite"/>
    </source>
</evidence>
<feature type="compositionally biased region" description="Polar residues" evidence="1">
    <location>
        <begin position="142"/>
        <end position="156"/>
    </location>
</feature>
<evidence type="ECO:0000313" key="3">
    <source>
        <dbReference type="Proteomes" id="UP000236333"/>
    </source>
</evidence>
<sequence length="327" mass="37336">MAMSRGCCLLTGGGSMQRSRPSGSSSSSSHGSRGSSSRSRGGRNSGRRPRPRQPHHPRRQRQRTAAAAALKAMGRCCCCAAARATRSQQMTRPRRQLSRLLRLPWLRRVARSRPLLGWPGRKLWARERNGCWQRSLVHSRRATPSSPCRPSSTQLRSAPGPRWSLRCCGRPSYRHRRSSRGRRMGSSRGRGRGRGSSRGRGRRRRRRRRSSRGSRPSSVRVRRWTAAWWLGWSVSLRWRVCGARRRRSLGCGATAQLRPQPRPRCMSRRRHRPHHQATTCRTSVQAAVWQARQPHSGRVAQARRRSSNKTRRLTWCASRTSSLALRC</sequence>
<accession>A0A2J8AFL2</accession>
<dbReference type="EMBL" id="PGGS01000032">
    <property type="protein sequence ID" value="PNH11310.1"/>
    <property type="molecule type" value="Genomic_DNA"/>
</dbReference>